<accession>A0A197ZX13</accession>
<keyword evidence="7" id="KW-1185">Reference proteome</keyword>
<dbReference type="AlphaFoldDB" id="A0A197ZX13"/>
<dbReference type="STRING" id="1850517.A8708_16060"/>
<evidence type="ECO:0000313" key="6">
    <source>
        <dbReference type="EMBL" id="OAS13367.1"/>
    </source>
</evidence>
<organism evidence="6 7">
    <name type="scientific">Paenibacillus oryzisoli</name>
    <dbReference type="NCBI Taxonomy" id="1850517"/>
    <lineage>
        <taxon>Bacteria</taxon>
        <taxon>Bacillati</taxon>
        <taxon>Bacillota</taxon>
        <taxon>Bacilli</taxon>
        <taxon>Bacillales</taxon>
        <taxon>Paenibacillaceae</taxon>
        <taxon>Paenibacillus</taxon>
    </lineage>
</organism>
<keyword evidence="3" id="KW-0813">Transport</keyword>
<comment type="similarity">
    <text evidence="2">Belongs to the bacterial solute-binding protein 1 family.</text>
</comment>
<dbReference type="OrthoDB" id="9795467at2"/>
<keyword evidence="4" id="KW-0732">Signal</keyword>
<proteinExistence type="inferred from homology"/>
<dbReference type="InterPro" id="IPR006059">
    <property type="entry name" value="SBP"/>
</dbReference>
<dbReference type="RefSeq" id="WP_068671291.1">
    <property type="nucleotide sequence ID" value="NZ_LYPB01000094.1"/>
</dbReference>
<dbReference type="EMBL" id="LYPB01000094">
    <property type="protein sequence ID" value="OAS13367.1"/>
    <property type="molecule type" value="Genomic_DNA"/>
</dbReference>
<dbReference type="GO" id="GO:0030313">
    <property type="term" value="C:cell envelope"/>
    <property type="evidence" value="ECO:0007669"/>
    <property type="project" value="UniProtKB-SubCell"/>
</dbReference>
<dbReference type="InterPro" id="IPR050490">
    <property type="entry name" value="Bact_solute-bd_prot1"/>
</dbReference>
<dbReference type="Pfam" id="PF13416">
    <property type="entry name" value="SBP_bac_8"/>
    <property type="match status" value="1"/>
</dbReference>
<dbReference type="Proteomes" id="UP000078454">
    <property type="component" value="Unassembled WGS sequence"/>
</dbReference>
<comment type="caution">
    <text evidence="6">The sequence shown here is derived from an EMBL/GenBank/DDBJ whole genome shotgun (WGS) entry which is preliminary data.</text>
</comment>
<dbReference type="SUPFAM" id="SSF53850">
    <property type="entry name" value="Periplasmic binding protein-like II"/>
    <property type="match status" value="1"/>
</dbReference>
<evidence type="ECO:0000256" key="4">
    <source>
        <dbReference type="ARBA" id="ARBA00022729"/>
    </source>
</evidence>
<sequence length="467" mass="51260">MKTLRRKISIPAYFIIIVLVFGLLGVYSVWGQEDVVKGTVAGNAAKAAEVGEVDPFINGVKKVVWWHSMSGENGQVVDRLVTNFNAAHKDIKVEAVFQGSYFDSLTKLRASIGSNLGPTMMQVYDIGTQYMIDSKAITPIQTFVDQDKYDVSQMDEAILNYYRVANTLYSMPFNTSNPILYYNRDLFKAAGLNPDQPPVLYTDLAQVAKKVTRDGVSGAYFGTHSWYMEQLIANQGAELVNAGNGRDGVATEWQLNGEAGVKALTWWKGLVDSKAAIHSAGKSDESKKMFAEGKVAMIFDTTAGLRDILDSVNGKFEVGTGFFPKPADSVGGVVVSGASNWILNNKSEAEQQAAWAFMKYLSEPEQQAFFHVNTGYFPITEKAYELPIVQDNMKQFPQFKTAIEQHNAAKHNQATQGGVLGVYPEARKLTENAIGQALSGHKTPQEALDAATAEINAKIDAYNRTLK</sequence>
<evidence type="ECO:0000256" key="5">
    <source>
        <dbReference type="SAM" id="Phobius"/>
    </source>
</evidence>
<keyword evidence="5" id="KW-0812">Transmembrane</keyword>
<evidence type="ECO:0000313" key="7">
    <source>
        <dbReference type="Proteomes" id="UP000078454"/>
    </source>
</evidence>
<gene>
    <name evidence="6" type="ORF">A8708_16060</name>
</gene>
<evidence type="ECO:0000256" key="3">
    <source>
        <dbReference type="ARBA" id="ARBA00022448"/>
    </source>
</evidence>
<feature type="transmembrane region" description="Helical" evidence="5">
    <location>
        <begin position="12"/>
        <end position="30"/>
    </location>
</feature>
<evidence type="ECO:0000256" key="1">
    <source>
        <dbReference type="ARBA" id="ARBA00004196"/>
    </source>
</evidence>
<name>A0A197ZX13_9BACL</name>
<dbReference type="PANTHER" id="PTHR43649">
    <property type="entry name" value="ARABINOSE-BINDING PROTEIN-RELATED"/>
    <property type="match status" value="1"/>
</dbReference>
<dbReference type="CDD" id="cd14748">
    <property type="entry name" value="PBP2_UgpB"/>
    <property type="match status" value="1"/>
</dbReference>
<dbReference type="PANTHER" id="PTHR43649:SF31">
    <property type="entry name" value="SN-GLYCEROL-3-PHOSPHATE-BINDING PERIPLASMIC PROTEIN UGPB"/>
    <property type="match status" value="1"/>
</dbReference>
<evidence type="ECO:0000256" key="2">
    <source>
        <dbReference type="ARBA" id="ARBA00008520"/>
    </source>
</evidence>
<keyword evidence="5" id="KW-1133">Transmembrane helix</keyword>
<dbReference type="Gene3D" id="3.40.190.10">
    <property type="entry name" value="Periplasmic binding protein-like II"/>
    <property type="match status" value="2"/>
</dbReference>
<protein>
    <submittedName>
        <fullName evidence="6">ABC transporter substrate-binding protein</fullName>
    </submittedName>
</protein>
<keyword evidence="5" id="KW-0472">Membrane</keyword>
<reference evidence="6 7" key="1">
    <citation type="submission" date="2016-05" db="EMBL/GenBank/DDBJ databases">
        <title>Paenibacillus sp. 1ZS3-15 nov., isolated from the rhizosphere soil.</title>
        <authorList>
            <person name="Zhang X.X."/>
            <person name="Zhang J."/>
        </authorList>
    </citation>
    <scope>NUCLEOTIDE SEQUENCE [LARGE SCALE GENOMIC DNA]</scope>
    <source>
        <strain evidence="6 7">1ZS3-15</strain>
    </source>
</reference>
<comment type="subcellular location">
    <subcellularLocation>
        <location evidence="1">Cell envelope</location>
    </subcellularLocation>
</comment>